<keyword evidence="12" id="KW-0326">Glycosidase</keyword>
<keyword evidence="6" id="KW-0378">Hydrolase</keyword>
<keyword evidence="7" id="KW-0862">Zinc</keyword>
<evidence type="ECO:0000256" key="10">
    <source>
        <dbReference type="ARBA" id="ARBA00023239"/>
    </source>
</evidence>
<evidence type="ECO:0000256" key="4">
    <source>
        <dbReference type="ARBA" id="ARBA00022763"/>
    </source>
</evidence>
<evidence type="ECO:0000256" key="11">
    <source>
        <dbReference type="ARBA" id="ARBA00023268"/>
    </source>
</evidence>
<dbReference type="InterPro" id="IPR015886">
    <property type="entry name" value="H2TH_FPG"/>
</dbReference>
<dbReference type="Gene3D" id="3.20.190.10">
    <property type="entry name" value="MutM-like, N-terminal"/>
    <property type="match status" value="1"/>
</dbReference>
<feature type="domain" description="Formamidopyrimidine-DNA glycosylase catalytic" evidence="15">
    <location>
        <begin position="2"/>
        <end position="123"/>
    </location>
</feature>
<dbReference type="SUPFAM" id="SSF46946">
    <property type="entry name" value="S13-like H2TH domain"/>
    <property type="match status" value="1"/>
</dbReference>
<evidence type="ECO:0000256" key="8">
    <source>
        <dbReference type="ARBA" id="ARBA00023125"/>
    </source>
</evidence>
<sequence length="280" mass="30234">MPESPEVQVLADVLDDAVSHRRIIGVDVGEFRSWKTRDRPVEGLVGATITGVTRFGKHLDIDTDRGDLVVTLGRAGWVRHRVEDDDDAAHDAAEPTSPAAAVIATVELDDDTALEFTDAGEWLSLALSLVDHPQDVPAVKKLGPDPLSPTYTRADFDRITVGRRKQLKALLQEQESISGIGNAYSDEILHRAKIAPTTHAAALDEAEREVLFEAIRDELAEAVRARRSIPLPRLKQAKAESMRVHGRTGEACPVCGGKVADVPGSKGSAQYCPTCQGPAD</sequence>
<dbReference type="Pfam" id="PF01149">
    <property type="entry name" value="Fapy_DNA_glyco"/>
    <property type="match status" value="1"/>
</dbReference>
<keyword evidence="3" id="KW-0479">Metal-binding</keyword>
<dbReference type="Proteomes" id="UP001324533">
    <property type="component" value="Chromosome"/>
</dbReference>
<evidence type="ECO:0000256" key="7">
    <source>
        <dbReference type="ARBA" id="ARBA00022833"/>
    </source>
</evidence>
<dbReference type="PROSITE" id="PS51068">
    <property type="entry name" value="FPG_CAT"/>
    <property type="match status" value="1"/>
</dbReference>
<name>A0ABZ0VEW5_9MICO</name>
<comment type="catalytic activity">
    <reaction evidence="1">
        <text>Hydrolysis of DNA containing ring-opened 7-methylguanine residues, releasing 2,6-diamino-4-hydroxy-5-(N-methyl)formamidopyrimidine.</text>
        <dbReference type="EC" id="3.2.2.23"/>
    </reaction>
</comment>
<dbReference type="InterPro" id="IPR010979">
    <property type="entry name" value="Ribosomal_uS13-like_H2TH"/>
</dbReference>
<gene>
    <name evidence="16" type="ORF">T9R20_07405</name>
</gene>
<feature type="domain" description="FPG-type" evidence="14">
    <location>
        <begin position="243"/>
        <end position="277"/>
    </location>
</feature>
<dbReference type="PANTHER" id="PTHR22993:SF9">
    <property type="entry name" value="FORMAMIDOPYRIMIDINE-DNA GLYCOSYLASE"/>
    <property type="match status" value="1"/>
</dbReference>
<dbReference type="Pfam" id="PF06831">
    <property type="entry name" value="H2TH"/>
    <property type="match status" value="1"/>
</dbReference>
<protein>
    <submittedName>
        <fullName evidence="16">DNA-formamidopyrimidine glycosylase family protein</fullName>
    </submittedName>
</protein>
<dbReference type="PANTHER" id="PTHR22993">
    <property type="entry name" value="FORMAMIDOPYRIMIDINE-DNA GLYCOSYLASE"/>
    <property type="match status" value="1"/>
</dbReference>
<accession>A0ABZ0VEW5</accession>
<evidence type="ECO:0000256" key="12">
    <source>
        <dbReference type="ARBA" id="ARBA00023295"/>
    </source>
</evidence>
<keyword evidence="11" id="KW-0511">Multifunctional enzyme</keyword>
<evidence type="ECO:0000256" key="5">
    <source>
        <dbReference type="ARBA" id="ARBA00022771"/>
    </source>
</evidence>
<evidence type="ECO:0000256" key="2">
    <source>
        <dbReference type="ARBA" id="ARBA00009409"/>
    </source>
</evidence>
<dbReference type="EMBL" id="CP139779">
    <property type="protein sequence ID" value="WQB71769.1"/>
    <property type="molecule type" value="Genomic_DNA"/>
</dbReference>
<dbReference type="SMART" id="SM00898">
    <property type="entry name" value="Fapy_DNA_glyco"/>
    <property type="match status" value="1"/>
</dbReference>
<keyword evidence="4" id="KW-0227">DNA damage</keyword>
<dbReference type="SUPFAM" id="SSF57716">
    <property type="entry name" value="Glucocorticoid receptor-like (DNA-binding domain)"/>
    <property type="match status" value="1"/>
</dbReference>
<proteinExistence type="inferred from homology"/>
<keyword evidence="9" id="KW-0234">DNA repair</keyword>
<dbReference type="InterPro" id="IPR035937">
    <property type="entry name" value="FPG_N"/>
</dbReference>
<evidence type="ECO:0000256" key="6">
    <source>
        <dbReference type="ARBA" id="ARBA00022801"/>
    </source>
</evidence>
<organism evidence="16 17">
    <name type="scientific">Microbacterium invictum</name>
    <dbReference type="NCBI Taxonomy" id="515415"/>
    <lineage>
        <taxon>Bacteria</taxon>
        <taxon>Bacillati</taxon>
        <taxon>Actinomycetota</taxon>
        <taxon>Actinomycetes</taxon>
        <taxon>Micrococcales</taxon>
        <taxon>Microbacteriaceae</taxon>
        <taxon>Microbacterium</taxon>
    </lineage>
</organism>
<dbReference type="Gene3D" id="1.10.8.50">
    <property type="match status" value="1"/>
</dbReference>
<evidence type="ECO:0000256" key="3">
    <source>
        <dbReference type="ARBA" id="ARBA00022723"/>
    </source>
</evidence>
<evidence type="ECO:0000256" key="9">
    <source>
        <dbReference type="ARBA" id="ARBA00023204"/>
    </source>
</evidence>
<comment type="similarity">
    <text evidence="2">Belongs to the FPG family.</text>
</comment>
<keyword evidence="17" id="KW-1185">Reference proteome</keyword>
<evidence type="ECO:0000256" key="1">
    <source>
        <dbReference type="ARBA" id="ARBA00001668"/>
    </source>
</evidence>
<evidence type="ECO:0000313" key="16">
    <source>
        <dbReference type="EMBL" id="WQB71769.1"/>
    </source>
</evidence>
<dbReference type="InterPro" id="IPR000214">
    <property type="entry name" value="Znf_DNA_glyclase/AP_lyase"/>
</dbReference>
<dbReference type="RefSeq" id="WP_322411882.1">
    <property type="nucleotide sequence ID" value="NZ_CP139779.1"/>
</dbReference>
<reference evidence="16 17" key="1">
    <citation type="submission" date="2023-06" db="EMBL/GenBank/DDBJ databases">
        <title>Rock-solubilizing bacteria, Microbacterium invictum, promotes re-establishment of vegetation in rocky wasteland by accelerating rock bio-weathering and reshaping soil bacterial community.</title>
        <authorList>
            <person name="Liu C."/>
        </authorList>
    </citation>
    <scope>NUCLEOTIDE SEQUENCE [LARGE SCALE GENOMIC DNA]</scope>
    <source>
        <strain evidence="16 17">X-18</strain>
    </source>
</reference>
<dbReference type="InterPro" id="IPR012319">
    <property type="entry name" value="FPG_cat"/>
</dbReference>
<dbReference type="SMART" id="SM01232">
    <property type="entry name" value="H2TH"/>
    <property type="match status" value="1"/>
</dbReference>
<keyword evidence="8" id="KW-0238">DNA-binding</keyword>
<dbReference type="SUPFAM" id="SSF81624">
    <property type="entry name" value="N-terminal domain of MutM-like DNA repair proteins"/>
    <property type="match status" value="1"/>
</dbReference>
<evidence type="ECO:0000313" key="17">
    <source>
        <dbReference type="Proteomes" id="UP001324533"/>
    </source>
</evidence>
<keyword evidence="10" id="KW-0456">Lyase</keyword>
<evidence type="ECO:0000259" key="15">
    <source>
        <dbReference type="PROSITE" id="PS51068"/>
    </source>
</evidence>
<evidence type="ECO:0000256" key="13">
    <source>
        <dbReference type="PROSITE-ProRule" id="PRU00391"/>
    </source>
</evidence>
<dbReference type="PROSITE" id="PS51066">
    <property type="entry name" value="ZF_FPG_2"/>
    <property type="match status" value="1"/>
</dbReference>
<evidence type="ECO:0000259" key="14">
    <source>
        <dbReference type="PROSITE" id="PS51066"/>
    </source>
</evidence>
<keyword evidence="5 13" id="KW-0863">Zinc-finger</keyword>